<feature type="binding site" evidence="5">
    <location>
        <begin position="484"/>
        <end position="488"/>
    </location>
    <ligand>
        <name>AMP</name>
        <dbReference type="ChEBI" id="CHEBI:456215"/>
    </ligand>
</feature>
<protein>
    <recommendedName>
        <fullName evidence="7">Phosphodiesterase</fullName>
        <ecNumber evidence="7">3.1.4.-</ecNumber>
    </recommendedName>
</protein>
<feature type="region of interest" description="Disordered" evidence="8">
    <location>
        <begin position="342"/>
        <end position="403"/>
    </location>
</feature>
<evidence type="ECO:0000256" key="4">
    <source>
        <dbReference type="PIRSR" id="PIRSR623088-1"/>
    </source>
</evidence>
<dbReference type="PROSITE" id="PS51845">
    <property type="entry name" value="PDEASE_I_2"/>
    <property type="match status" value="1"/>
</dbReference>
<feature type="compositionally biased region" description="Low complexity" evidence="8">
    <location>
        <begin position="363"/>
        <end position="378"/>
    </location>
</feature>
<dbReference type="PROSITE" id="PS00126">
    <property type="entry name" value="PDEASE_I_1"/>
    <property type="match status" value="1"/>
</dbReference>
<feature type="binding site" evidence="6">
    <location>
        <position position="525"/>
    </location>
    <ligand>
        <name>Zn(2+)</name>
        <dbReference type="ChEBI" id="CHEBI:29105"/>
        <label>1</label>
    </ligand>
</feature>
<keyword evidence="11" id="KW-1185">Reference proteome</keyword>
<dbReference type="Pfam" id="PF00233">
    <property type="entry name" value="PDEase_I"/>
    <property type="match status" value="1"/>
</dbReference>
<keyword evidence="1 6" id="KW-0479">Metal-binding</keyword>
<feature type="binding site" evidence="6">
    <location>
        <position position="525"/>
    </location>
    <ligand>
        <name>Zn(2+)</name>
        <dbReference type="ChEBI" id="CHEBI:29105"/>
        <label>2</label>
    </ligand>
</feature>
<feature type="compositionally biased region" description="Pro residues" evidence="8">
    <location>
        <begin position="391"/>
        <end position="403"/>
    </location>
</feature>
<keyword evidence="3" id="KW-0114">cAMP</keyword>
<comment type="caution">
    <text evidence="10">The sequence shown here is derived from an EMBL/GenBank/DDBJ whole genome shotgun (WGS) entry which is preliminary data.</text>
</comment>
<dbReference type="GO" id="GO:0004114">
    <property type="term" value="F:3',5'-cyclic-nucleotide phosphodiesterase activity"/>
    <property type="evidence" value="ECO:0007669"/>
    <property type="project" value="InterPro"/>
</dbReference>
<feature type="compositionally biased region" description="Gly residues" evidence="8">
    <location>
        <begin position="166"/>
        <end position="176"/>
    </location>
</feature>
<feature type="binding site" evidence="6">
    <location>
        <position position="524"/>
    </location>
    <ligand>
        <name>Zn(2+)</name>
        <dbReference type="ChEBI" id="CHEBI:29105"/>
        <label>1</label>
    </ligand>
</feature>
<organism evidence="10 11">
    <name type="scientific">Macrostomum lignano</name>
    <dbReference type="NCBI Taxonomy" id="282301"/>
    <lineage>
        <taxon>Eukaryota</taxon>
        <taxon>Metazoa</taxon>
        <taxon>Spiralia</taxon>
        <taxon>Lophotrochozoa</taxon>
        <taxon>Platyhelminthes</taxon>
        <taxon>Rhabditophora</taxon>
        <taxon>Macrostomorpha</taxon>
        <taxon>Macrostomida</taxon>
        <taxon>Macrostomidae</taxon>
        <taxon>Macrostomum</taxon>
    </lineage>
</organism>
<dbReference type="InterPro" id="IPR023174">
    <property type="entry name" value="PDEase_CS"/>
</dbReference>
<keyword evidence="2 7" id="KW-0378">Hydrolase</keyword>
<evidence type="ECO:0000256" key="1">
    <source>
        <dbReference type="ARBA" id="ARBA00022723"/>
    </source>
</evidence>
<dbReference type="PRINTS" id="PR00387">
    <property type="entry name" value="PDIESTERASE1"/>
</dbReference>
<dbReference type="SUPFAM" id="SSF109604">
    <property type="entry name" value="HD-domain/PDEase-like"/>
    <property type="match status" value="1"/>
</dbReference>
<name>A0A267E6X9_9PLAT</name>
<feature type="domain" description="PDEase" evidence="9">
    <location>
        <begin position="407"/>
        <end position="737"/>
    </location>
</feature>
<feature type="non-terminal residue" evidence="10">
    <location>
        <position position="1"/>
    </location>
</feature>
<proteinExistence type="inferred from homology"/>
<dbReference type="EMBL" id="NIVC01002500">
    <property type="protein sequence ID" value="PAA57343.1"/>
    <property type="molecule type" value="Genomic_DNA"/>
</dbReference>
<dbReference type="AlphaFoldDB" id="A0A267E6X9"/>
<dbReference type="CDD" id="cd00077">
    <property type="entry name" value="HDc"/>
    <property type="match status" value="1"/>
</dbReference>
<gene>
    <name evidence="10" type="ORF">BOX15_Mlig017825g3</name>
</gene>
<dbReference type="GO" id="GO:0046872">
    <property type="term" value="F:metal ion binding"/>
    <property type="evidence" value="ECO:0007669"/>
    <property type="project" value="UniProtKB-KW"/>
</dbReference>
<dbReference type="InterPro" id="IPR003607">
    <property type="entry name" value="HD/PDEase_dom"/>
</dbReference>
<comment type="similarity">
    <text evidence="7">Belongs to the cyclic nucleotide phosphodiesterase family.</text>
</comment>
<evidence type="ECO:0000256" key="7">
    <source>
        <dbReference type="RuleBase" id="RU363067"/>
    </source>
</evidence>
<feature type="binding site" evidence="5">
    <location>
        <position position="525"/>
    </location>
    <ligand>
        <name>AMP</name>
        <dbReference type="ChEBI" id="CHEBI:456215"/>
    </ligand>
</feature>
<feature type="binding site" evidence="5">
    <location>
        <position position="642"/>
    </location>
    <ligand>
        <name>AMP</name>
        <dbReference type="ChEBI" id="CHEBI:456215"/>
    </ligand>
</feature>
<feature type="compositionally biased region" description="Polar residues" evidence="8">
    <location>
        <begin position="347"/>
        <end position="362"/>
    </location>
</feature>
<accession>A0A267E6X9</accession>
<dbReference type="OrthoDB" id="189220at2759"/>
<dbReference type="InterPro" id="IPR002073">
    <property type="entry name" value="PDEase_catalytic_dom"/>
</dbReference>
<evidence type="ECO:0000313" key="10">
    <source>
        <dbReference type="EMBL" id="PAA57343.1"/>
    </source>
</evidence>
<dbReference type="GO" id="GO:0007165">
    <property type="term" value="P:signal transduction"/>
    <property type="evidence" value="ECO:0007669"/>
    <property type="project" value="InterPro"/>
</dbReference>
<evidence type="ECO:0000259" key="9">
    <source>
        <dbReference type="PROSITE" id="PS51845"/>
    </source>
</evidence>
<dbReference type="EC" id="3.1.4.-" evidence="7"/>
<dbReference type="Pfam" id="PF18100">
    <property type="entry name" value="PDE4_UCR"/>
    <property type="match status" value="1"/>
</dbReference>
<dbReference type="STRING" id="282301.A0A267E6X9"/>
<feature type="binding site" evidence="5">
    <location>
        <position position="693"/>
    </location>
    <ligand>
        <name>AMP</name>
        <dbReference type="ChEBI" id="CHEBI:456215"/>
    </ligand>
</feature>
<dbReference type="Gene3D" id="1.10.1300.10">
    <property type="entry name" value="3'5'-cyclic nucleotide phosphodiesterase, catalytic domain"/>
    <property type="match status" value="1"/>
</dbReference>
<reference evidence="10 11" key="1">
    <citation type="submission" date="2017-06" db="EMBL/GenBank/DDBJ databases">
        <title>A platform for efficient transgenesis in Macrostomum lignano, a flatworm model organism for stem cell research.</title>
        <authorList>
            <person name="Berezikov E."/>
        </authorList>
    </citation>
    <scope>NUCLEOTIDE SEQUENCE [LARGE SCALE GENOMIC DNA]</scope>
    <source>
        <strain evidence="10">DV1</strain>
        <tissue evidence="10">Whole organism</tissue>
    </source>
</reference>
<feature type="region of interest" description="Disordered" evidence="8">
    <location>
        <begin position="221"/>
        <end position="250"/>
    </location>
</feature>
<dbReference type="PANTHER" id="PTHR11347">
    <property type="entry name" value="CYCLIC NUCLEOTIDE PHOSPHODIESTERASE"/>
    <property type="match status" value="1"/>
</dbReference>
<dbReference type="SMART" id="SM00471">
    <property type="entry name" value="HDc"/>
    <property type="match status" value="1"/>
</dbReference>
<comment type="cofactor">
    <cofactor evidence="7">
        <name>a divalent metal cation</name>
        <dbReference type="ChEBI" id="CHEBI:60240"/>
    </cofactor>
    <text evidence="7">Binds 2 divalent metal cations per subunit. Site 1 may preferentially bind zinc ions, while site 2 has a preference for magnesium and/or manganese ions.</text>
</comment>
<evidence type="ECO:0000256" key="3">
    <source>
        <dbReference type="ARBA" id="ARBA00023149"/>
    </source>
</evidence>
<dbReference type="InterPro" id="IPR036971">
    <property type="entry name" value="PDEase_catalytic_dom_sf"/>
</dbReference>
<dbReference type="InterPro" id="IPR040844">
    <property type="entry name" value="PDE4_UCR"/>
</dbReference>
<evidence type="ECO:0000256" key="5">
    <source>
        <dbReference type="PIRSR" id="PIRSR623088-2"/>
    </source>
</evidence>
<sequence>HPPASSSDRQPALSLSPQLLSKAQNPQWLVLSLQLICTASSPSASSAASARDFFLFKPTPEVPLSSVSRALFFPPDSQGCQIQLGERERGEDSSWNPVNRSLGRRVASMLESGAPQADMHQQQQQQQPQAGSSLPVLAIEPLPPADSDEEEDQLPDLPGRSWPGSGSVGGSSGGAGVDAAAAALASSRRGSLYIFRQSDEVIVTPFAQVLHTLRSVYDSVRTMTSGGGRPAPAQNHSSSRRAPAGDAGSFADNHLAEKTLKDLEWCLEQLETVQTHRSVADMASSKFKKMLKIELERMSSWPSSTGATSNQIESYITSTFLEKDDDDRTASAAAAAAAAVAAAESLEPSTNSTSGTLPDTQRSPASAPSSSPAEASGARGTMTKVPVRPAVLPPTPTEGPLPPRLGVETPHAEQLSELFAQSLGTWGLDIFLVDRLSCQHPLVTVVYAIAEKRDFFNKFRIHPSTLVNYFLHVEQHYKQDNPYHNAVHAADVTQSTHVLLNAQALDNVFSDLEILASIFACAIHDVNHPGVTNQFLINTENELAIMYNDASVLENHHCAVAFKLLQEPNSNILRQLEDGQRKQLRKMVIDMVLATDMSKHMSLLADLKTMVETKKVAGGCLLKLDNYSEKMQIMQNMVHCADLSNPAKPMPLSSQWVTRVMEEFFSQGDREKALGLPVSPMCCRETANVEKSQVSFIDFIVHPLWEAWTELVHPDAEHILNTLEGNRDHYSELSAAKEAAAAAKAGQET</sequence>
<evidence type="ECO:0000256" key="2">
    <source>
        <dbReference type="ARBA" id="ARBA00022801"/>
    </source>
</evidence>
<dbReference type="FunFam" id="1.10.1300.10:FF:000023">
    <property type="entry name" value="Phosphodiesterase"/>
    <property type="match status" value="1"/>
</dbReference>
<feature type="binding site" evidence="6">
    <location>
        <position position="488"/>
    </location>
    <ligand>
        <name>Zn(2+)</name>
        <dbReference type="ChEBI" id="CHEBI:29105"/>
        <label>1</label>
    </ligand>
</feature>
<feature type="binding site" evidence="6">
    <location>
        <position position="642"/>
    </location>
    <ligand>
        <name>Zn(2+)</name>
        <dbReference type="ChEBI" id="CHEBI:29105"/>
        <label>1</label>
    </ligand>
</feature>
<feature type="region of interest" description="Disordered" evidence="8">
    <location>
        <begin position="138"/>
        <end position="176"/>
    </location>
</feature>
<dbReference type="InterPro" id="IPR023088">
    <property type="entry name" value="PDEase"/>
</dbReference>
<evidence type="ECO:0000256" key="8">
    <source>
        <dbReference type="SAM" id="MobiDB-lite"/>
    </source>
</evidence>
<evidence type="ECO:0000256" key="6">
    <source>
        <dbReference type="PIRSR" id="PIRSR623088-3"/>
    </source>
</evidence>
<feature type="active site" description="Proton donor" evidence="4">
    <location>
        <position position="484"/>
    </location>
</feature>
<evidence type="ECO:0000313" key="11">
    <source>
        <dbReference type="Proteomes" id="UP000215902"/>
    </source>
</evidence>
<dbReference type="Proteomes" id="UP000215902">
    <property type="component" value="Unassembled WGS sequence"/>
</dbReference>